<keyword evidence="3" id="KW-0812">Transmembrane</keyword>
<evidence type="ECO:0000256" key="1">
    <source>
        <dbReference type="ARBA" id="ARBA00005662"/>
    </source>
</evidence>
<feature type="region of interest" description="Disordered" evidence="2">
    <location>
        <begin position="202"/>
        <end position="263"/>
    </location>
</feature>
<comment type="similarity">
    <text evidence="1">Belongs to the CapA family.</text>
</comment>
<evidence type="ECO:0000313" key="6">
    <source>
        <dbReference type="Proteomes" id="UP000248066"/>
    </source>
</evidence>
<proteinExistence type="inferred from homology"/>
<dbReference type="Gene3D" id="3.60.21.10">
    <property type="match status" value="1"/>
</dbReference>
<dbReference type="SMART" id="SM00854">
    <property type="entry name" value="PGA_cap"/>
    <property type="match status" value="1"/>
</dbReference>
<dbReference type="OrthoDB" id="9810906at2"/>
<accession>A0A2W0HGV4</accession>
<evidence type="ECO:0000256" key="2">
    <source>
        <dbReference type="SAM" id="MobiDB-lite"/>
    </source>
</evidence>
<dbReference type="InterPro" id="IPR052169">
    <property type="entry name" value="CW_Biosynth-Accessory"/>
</dbReference>
<gene>
    <name evidence="5" type="ORF">CR205_16745</name>
</gene>
<keyword evidence="3" id="KW-0472">Membrane</keyword>
<evidence type="ECO:0000256" key="3">
    <source>
        <dbReference type="SAM" id="Phobius"/>
    </source>
</evidence>
<dbReference type="SUPFAM" id="SSF56300">
    <property type="entry name" value="Metallo-dependent phosphatases"/>
    <property type="match status" value="1"/>
</dbReference>
<comment type="caution">
    <text evidence="5">The sequence shown here is derived from an EMBL/GenBank/DDBJ whole genome shotgun (WGS) entry which is preliminary data.</text>
</comment>
<organism evidence="5 6">
    <name type="scientific">Alteribacter lacisalsi</name>
    <dbReference type="NCBI Taxonomy" id="2045244"/>
    <lineage>
        <taxon>Bacteria</taxon>
        <taxon>Bacillati</taxon>
        <taxon>Bacillota</taxon>
        <taxon>Bacilli</taxon>
        <taxon>Bacillales</taxon>
        <taxon>Bacillaceae</taxon>
        <taxon>Alteribacter</taxon>
    </lineage>
</organism>
<name>A0A2W0HGV4_9BACI</name>
<dbReference type="InterPro" id="IPR019079">
    <property type="entry name" value="Capsule_synth_CapA"/>
</dbReference>
<protein>
    <recommendedName>
        <fullName evidence="4">Capsule synthesis protein CapA domain-containing protein</fullName>
    </recommendedName>
</protein>
<reference evidence="5 6" key="1">
    <citation type="submission" date="2017-10" db="EMBL/GenBank/DDBJ databases">
        <title>Bacillus sp. nov., a halophilic bacterium isolated from a Yangshapao Lake.</title>
        <authorList>
            <person name="Wang H."/>
        </authorList>
    </citation>
    <scope>NUCLEOTIDE SEQUENCE [LARGE SCALE GENOMIC DNA]</scope>
    <source>
        <strain evidence="5 6">YSP-3</strain>
    </source>
</reference>
<dbReference type="RefSeq" id="WP_110521296.1">
    <property type="nucleotide sequence ID" value="NZ_PDOF01000003.1"/>
</dbReference>
<feature type="compositionally biased region" description="Acidic residues" evidence="2">
    <location>
        <begin position="202"/>
        <end position="248"/>
    </location>
</feature>
<keyword evidence="6" id="KW-1185">Reference proteome</keyword>
<dbReference type="PANTHER" id="PTHR33393:SF13">
    <property type="entry name" value="PGA BIOSYNTHESIS PROTEIN CAPA"/>
    <property type="match status" value="1"/>
</dbReference>
<dbReference type="AlphaFoldDB" id="A0A2W0HGV4"/>
<feature type="domain" description="Capsule synthesis protein CapA" evidence="4">
    <location>
        <begin position="61"/>
        <end position="408"/>
    </location>
</feature>
<dbReference type="PANTHER" id="PTHR33393">
    <property type="entry name" value="POLYGLUTAMINE SYNTHESIS ACCESSORY PROTEIN RV0574C-RELATED"/>
    <property type="match status" value="1"/>
</dbReference>
<sequence length="494" mass="55674">MEKEKKDFKERMRAWTMRERKKALPHSIIALAIVLLIMFTEPFWNSVDVPENTRPDNVEHRISMVGDMMTGRHVQDAAEQAGEPLSRVFRYTAPYFHESDYVTGNLEVPVMDDRMDDFDDLLDEYEFDKLIHLYGPLGTIEALQYAGFDSVNFANNHTLDYGTLSFDQTMEHMKGTGIEMVGIGHRLGDETGEIVVEGDEFGEDGFEEDGWGEEGFEDDEFAQDGESDDPAAGGEEDNGGMEDGDAGNEEPARDERTQDEIIEDENMDAARISYHELENGPTIAVLGITDVFYPNFSAGQSYGVFTTSFVGEGTSSSGLELMQQRIREADQNADIVMVHVHWGEEYQVGYNDEQAAMARIMSRSGADVIIGHHSHVLEEVEILSMEAPDGTTNSTLVMYGLGNFVFDQGWTRTKESTLAQLDILDDGSSQVSFIPMNVIDSTPRATQGIMKPYRDWRMFRTLRKNLDRDLWHTEDGRLVVDLDAAGVLDWERNE</sequence>
<dbReference type="InterPro" id="IPR029052">
    <property type="entry name" value="Metallo-depent_PP-like"/>
</dbReference>
<feature type="transmembrane region" description="Helical" evidence="3">
    <location>
        <begin position="23"/>
        <end position="44"/>
    </location>
</feature>
<keyword evidence="3" id="KW-1133">Transmembrane helix</keyword>
<dbReference type="Pfam" id="PF09587">
    <property type="entry name" value="PGA_cap"/>
    <property type="match status" value="2"/>
</dbReference>
<evidence type="ECO:0000259" key="4">
    <source>
        <dbReference type="SMART" id="SM00854"/>
    </source>
</evidence>
<evidence type="ECO:0000313" key="5">
    <source>
        <dbReference type="EMBL" id="PYZ96019.1"/>
    </source>
</evidence>
<dbReference type="EMBL" id="PDOF01000003">
    <property type="protein sequence ID" value="PYZ96019.1"/>
    <property type="molecule type" value="Genomic_DNA"/>
</dbReference>
<feature type="compositionally biased region" description="Basic and acidic residues" evidence="2">
    <location>
        <begin position="250"/>
        <end position="259"/>
    </location>
</feature>
<dbReference type="Proteomes" id="UP000248066">
    <property type="component" value="Unassembled WGS sequence"/>
</dbReference>